<feature type="transmembrane region" description="Helical" evidence="9">
    <location>
        <begin position="179"/>
        <end position="199"/>
    </location>
</feature>
<dbReference type="PANTHER" id="PTHR32502:SF8">
    <property type="entry name" value="N-ACETYLGALACTOSAMINE PERMEASE IIC COMPONENT 1"/>
    <property type="match status" value="1"/>
</dbReference>
<accession>A0A1H0BKE5</accession>
<evidence type="ECO:0000256" key="6">
    <source>
        <dbReference type="ARBA" id="ARBA00022692"/>
    </source>
</evidence>
<dbReference type="OrthoDB" id="7058816at2"/>
<keyword evidence="2" id="KW-0813">Transport</keyword>
<dbReference type="GO" id="GO:0009401">
    <property type="term" value="P:phosphoenolpyruvate-dependent sugar phosphotransferase system"/>
    <property type="evidence" value="ECO:0007669"/>
    <property type="project" value="UniProtKB-KW"/>
</dbReference>
<keyword evidence="11" id="KW-1185">Reference proteome</keyword>
<dbReference type="STRING" id="459525.SAMN04488137_4533"/>
<name>A0A1H0BKE5_9BACL</name>
<keyword evidence="8 9" id="KW-0472">Membrane</keyword>
<dbReference type="EMBL" id="FNHW01000005">
    <property type="protein sequence ID" value="SDN46097.1"/>
    <property type="molecule type" value="Genomic_DNA"/>
</dbReference>
<feature type="transmembrane region" description="Helical" evidence="9">
    <location>
        <begin position="57"/>
        <end position="86"/>
    </location>
</feature>
<dbReference type="GO" id="GO:0005886">
    <property type="term" value="C:plasma membrane"/>
    <property type="evidence" value="ECO:0007669"/>
    <property type="project" value="UniProtKB-SubCell"/>
</dbReference>
<comment type="subcellular location">
    <subcellularLocation>
        <location evidence="1">Cell membrane</location>
        <topology evidence="1">Multi-pass membrane protein</topology>
    </subcellularLocation>
</comment>
<evidence type="ECO:0000256" key="3">
    <source>
        <dbReference type="ARBA" id="ARBA00022475"/>
    </source>
</evidence>
<organism evidence="10 11">
    <name type="scientific">Fictibacillus solisalsi</name>
    <dbReference type="NCBI Taxonomy" id="459525"/>
    <lineage>
        <taxon>Bacteria</taxon>
        <taxon>Bacillati</taxon>
        <taxon>Bacillota</taxon>
        <taxon>Bacilli</taxon>
        <taxon>Bacillales</taxon>
        <taxon>Fictibacillaceae</taxon>
        <taxon>Fictibacillus</taxon>
    </lineage>
</organism>
<evidence type="ECO:0000313" key="11">
    <source>
        <dbReference type="Proteomes" id="UP000199544"/>
    </source>
</evidence>
<dbReference type="AlphaFoldDB" id="A0A1H0BKE5"/>
<sequence>MLISALLIGLIAGFAWLDSRIFGDNMLGRPIVVAPLVGWVLGDFTTGLVVGGTLEIIFIGIVGVGATIPADVITGAVAGTVFAIVLGKGPEVAATLAVPISLFAVQLKNLAKVINSIWINKADKFAEEGNLSGIEWVHRGGYVVLFLAAFIPNFLVAYFGASISKSVINVIPTWLTEGLAAGGGLLTAIGFAMILQMILKKSLVPYFIGGFILSTYFNLTITGVTILGVLLVVIMNQIKNDRGIQHEQSF</sequence>
<feature type="transmembrane region" description="Helical" evidence="9">
    <location>
        <begin position="27"/>
        <end position="50"/>
    </location>
</feature>
<keyword evidence="3" id="KW-1003">Cell membrane</keyword>
<keyword evidence="7 9" id="KW-1133">Transmembrane helix</keyword>
<dbReference type="InterPro" id="IPR004700">
    <property type="entry name" value="PTS_IIC_man"/>
</dbReference>
<evidence type="ECO:0000313" key="10">
    <source>
        <dbReference type="EMBL" id="SDN46097.1"/>
    </source>
</evidence>
<keyword evidence="4" id="KW-0762">Sugar transport</keyword>
<evidence type="ECO:0000256" key="8">
    <source>
        <dbReference type="ARBA" id="ARBA00023136"/>
    </source>
</evidence>
<reference evidence="11" key="1">
    <citation type="submission" date="2016-10" db="EMBL/GenBank/DDBJ databases">
        <authorList>
            <person name="Varghese N."/>
            <person name="Submissions S."/>
        </authorList>
    </citation>
    <scope>NUCLEOTIDE SEQUENCE [LARGE SCALE GENOMIC DNA]</scope>
    <source>
        <strain evidence="11">CGMCC 1.6854</strain>
    </source>
</reference>
<keyword evidence="6 9" id="KW-0812">Transmembrane</keyword>
<dbReference type="PROSITE" id="PS51106">
    <property type="entry name" value="PTS_EIIC_TYPE_4"/>
    <property type="match status" value="1"/>
</dbReference>
<dbReference type="Proteomes" id="UP000199544">
    <property type="component" value="Unassembled WGS sequence"/>
</dbReference>
<proteinExistence type="predicted"/>
<feature type="transmembrane region" description="Helical" evidence="9">
    <location>
        <begin position="140"/>
        <end position="159"/>
    </location>
</feature>
<evidence type="ECO:0000256" key="9">
    <source>
        <dbReference type="SAM" id="Phobius"/>
    </source>
</evidence>
<dbReference type="RefSeq" id="WP_090238554.1">
    <property type="nucleotide sequence ID" value="NZ_FNHW01000005.1"/>
</dbReference>
<gene>
    <name evidence="10" type="ORF">SAMN04488137_4533</name>
</gene>
<evidence type="ECO:0000256" key="1">
    <source>
        <dbReference type="ARBA" id="ARBA00004651"/>
    </source>
</evidence>
<dbReference type="InterPro" id="IPR050303">
    <property type="entry name" value="GatZ_KbaZ_carbometab"/>
</dbReference>
<evidence type="ECO:0000256" key="4">
    <source>
        <dbReference type="ARBA" id="ARBA00022597"/>
    </source>
</evidence>
<protein>
    <submittedName>
        <fullName evidence="10">PTS system, mannose-specific IIC component</fullName>
    </submittedName>
</protein>
<evidence type="ECO:0000256" key="7">
    <source>
        <dbReference type="ARBA" id="ARBA00022989"/>
    </source>
</evidence>
<keyword evidence="5" id="KW-0598">Phosphotransferase system</keyword>
<evidence type="ECO:0000256" key="5">
    <source>
        <dbReference type="ARBA" id="ARBA00022683"/>
    </source>
</evidence>
<dbReference type="PANTHER" id="PTHR32502">
    <property type="entry name" value="N-ACETYLGALACTOSAMINE PERMEASE II COMPONENT-RELATED"/>
    <property type="match status" value="1"/>
</dbReference>
<evidence type="ECO:0000256" key="2">
    <source>
        <dbReference type="ARBA" id="ARBA00022448"/>
    </source>
</evidence>
<feature type="transmembrane region" description="Helical" evidence="9">
    <location>
        <begin position="206"/>
        <end position="235"/>
    </location>
</feature>
<dbReference type="Pfam" id="PF03609">
    <property type="entry name" value="EII-Sor"/>
    <property type="match status" value="1"/>
</dbReference>